<name>J3NUJ6_GAET3</name>
<reference evidence="5" key="1">
    <citation type="submission" date="2010-07" db="EMBL/GenBank/DDBJ databases">
        <title>The genome sequence of Gaeumannomyces graminis var. tritici strain R3-111a-1.</title>
        <authorList>
            <consortium name="The Broad Institute Genome Sequencing Platform"/>
            <person name="Ma L.-J."/>
            <person name="Dead R."/>
            <person name="Young S."/>
            <person name="Zeng Q."/>
            <person name="Koehrsen M."/>
            <person name="Alvarado L."/>
            <person name="Berlin A."/>
            <person name="Chapman S.B."/>
            <person name="Chen Z."/>
            <person name="Freedman E."/>
            <person name="Gellesch M."/>
            <person name="Goldberg J."/>
            <person name="Griggs A."/>
            <person name="Gujja S."/>
            <person name="Heilman E.R."/>
            <person name="Heiman D."/>
            <person name="Hepburn T."/>
            <person name="Howarth C."/>
            <person name="Jen D."/>
            <person name="Larson L."/>
            <person name="Mehta T."/>
            <person name="Neiman D."/>
            <person name="Pearson M."/>
            <person name="Roberts A."/>
            <person name="Saif S."/>
            <person name="Shea T."/>
            <person name="Shenoy N."/>
            <person name="Sisk P."/>
            <person name="Stolte C."/>
            <person name="Sykes S."/>
            <person name="Walk T."/>
            <person name="White J."/>
            <person name="Yandava C."/>
            <person name="Haas B."/>
            <person name="Nusbaum C."/>
            <person name="Birren B."/>
        </authorList>
    </citation>
    <scope>NUCLEOTIDE SEQUENCE [LARGE SCALE GENOMIC DNA]</scope>
    <source>
        <strain evidence="5">R3-111a-1</strain>
    </source>
</reference>
<proteinExistence type="predicted"/>
<reference evidence="3" key="3">
    <citation type="submission" date="2010-09" db="EMBL/GenBank/DDBJ databases">
        <title>Annotation of Gaeumannomyces graminis var. tritici R3-111a-1.</title>
        <authorList>
            <consortium name="The Broad Institute Genome Sequencing Platform"/>
            <person name="Ma L.-J."/>
            <person name="Dead R."/>
            <person name="Young S.K."/>
            <person name="Zeng Q."/>
            <person name="Gargeya S."/>
            <person name="Fitzgerald M."/>
            <person name="Haas B."/>
            <person name="Abouelleil A."/>
            <person name="Alvarado L."/>
            <person name="Arachchi H.M."/>
            <person name="Berlin A."/>
            <person name="Brown A."/>
            <person name="Chapman S.B."/>
            <person name="Chen Z."/>
            <person name="Dunbar C."/>
            <person name="Freedman E."/>
            <person name="Gearin G."/>
            <person name="Gellesch M."/>
            <person name="Goldberg J."/>
            <person name="Griggs A."/>
            <person name="Gujja S."/>
            <person name="Heiman D."/>
            <person name="Howarth C."/>
            <person name="Larson L."/>
            <person name="Lui A."/>
            <person name="MacDonald P.J.P."/>
            <person name="Mehta T."/>
            <person name="Montmayeur A."/>
            <person name="Murphy C."/>
            <person name="Neiman D."/>
            <person name="Pearson M."/>
            <person name="Priest M."/>
            <person name="Roberts A."/>
            <person name="Saif S."/>
            <person name="Shea T."/>
            <person name="Shenoy N."/>
            <person name="Sisk P."/>
            <person name="Stolte C."/>
            <person name="Sykes S."/>
            <person name="Yandava C."/>
            <person name="Wortman J."/>
            <person name="Nusbaum C."/>
            <person name="Birren B."/>
        </authorList>
    </citation>
    <scope>NUCLEOTIDE SEQUENCE</scope>
    <source>
        <strain evidence="3">R3-111a-1</strain>
    </source>
</reference>
<dbReference type="RefSeq" id="XP_009221014.1">
    <property type="nucleotide sequence ID" value="XM_009222750.1"/>
</dbReference>
<evidence type="ECO:0000313" key="3">
    <source>
        <dbReference type="EMBL" id="EJT79869.1"/>
    </source>
</evidence>
<keyword evidence="5" id="KW-1185">Reference proteome</keyword>
<accession>J3NUJ6</accession>
<keyword evidence="2" id="KW-1133">Transmembrane helix</keyword>
<keyword evidence="1" id="KW-0175">Coiled coil</keyword>
<protein>
    <submittedName>
        <fullName evidence="3 4">Uncharacterized protein</fullName>
    </submittedName>
</protein>
<reference evidence="3" key="2">
    <citation type="submission" date="2010-07" db="EMBL/GenBank/DDBJ databases">
        <authorList>
            <consortium name="The Broad Institute Genome Sequencing Platform"/>
            <consortium name="Broad Institute Genome Sequencing Center for Infectious Disease"/>
            <person name="Ma L.-J."/>
            <person name="Dead R."/>
            <person name="Young S."/>
            <person name="Zeng Q."/>
            <person name="Koehrsen M."/>
            <person name="Alvarado L."/>
            <person name="Berlin A."/>
            <person name="Chapman S.B."/>
            <person name="Chen Z."/>
            <person name="Freedman E."/>
            <person name="Gellesch M."/>
            <person name="Goldberg J."/>
            <person name="Griggs A."/>
            <person name="Gujja S."/>
            <person name="Heilman E.R."/>
            <person name="Heiman D."/>
            <person name="Hepburn T."/>
            <person name="Howarth C."/>
            <person name="Jen D."/>
            <person name="Larson L."/>
            <person name="Mehta T."/>
            <person name="Neiman D."/>
            <person name="Pearson M."/>
            <person name="Roberts A."/>
            <person name="Saif S."/>
            <person name="Shea T."/>
            <person name="Shenoy N."/>
            <person name="Sisk P."/>
            <person name="Stolte C."/>
            <person name="Sykes S."/>
            <person name="Walk T."/>
            <person name="White J."/>
            <person name="Yandava C."/>
            <person name="Haas B."/>
            <person name="Nusbaum C."/>
            <person name="Birren B."/>
        </authorList>
    </citation>
    <scope>NUCLEOTIDE SEQUENCE</scope>
    <source>
        <strain evidence="3">R3-111a-1</strain>
    </source>
</reference>
<dbReference type="Proteomes" id="UP000006039">
    <property type="component" value="Unassembled WGS sequence"/>
</dbReference>
<dbReference type="HOGENOM" id="CLU_573690_0_0_1"/>
<reference evidence="4" key="5">
    <citation type="submission" date="2018-04" db="UniProtKB">
        <authorList>
            <consortium name="EnsemblFungi"/>
        </authorList>
    </citation>
    <scope>IDENTIFICATION</scope>
    <source>
        <strain evidence="4">R3-111a-1</strain>
    </source>
</reference>
<feature type="transmembrane region" description="Helical" evidence="2">
    <location>
        <begin position="95"/>
        <end position="116"/>
    </location>
</feature>
<evidence type="ECO:0000256" key="2">
    <source>
        <dbReference type="SAM" id="Phobius"/>
    </source>
</evidence>
<dbReference type="AlphaFoldDB" id="J3NUJ6"/>
<dbReference type="GeneID" id="20345410"/>
<keyword evidence="2" id="KW-0812">Transmembrane</keyword>
<evidence type="ECO:0000256" key="1">
    <source>
        <dbReference type="SAM" id="Coils"/>
    </source>
</evidence>
<feature type="coiled-coil region" evidence="1">
    <location>
        <begin position="328"/>
        <end position="355"/>
    </location>
</feature>
<dbReference type="EnsemblFungi" id="EJT79869">
    <property type="protein sequence ID" value="EJT79869"/>
    <property type="gene ID" value="GGTG_04952"/>
</dbReference>
<sequence length="476" mass="53269">MSATGPPNYSDGVRRRANEFAGQEEAEARINEEAHPDPDWPVWLDDHAASLVENLATRASNQLAFLRKAWQLLKGPLLCLLSFITKPIRFVLERFLSRLVDIAISCLMLWVIWTWFRPWAWITAMARALWSELGPGVDAFIPSNPFTVGRYKTSSAKPTQFPSAADLGILSVGHLDSQQMTSDLAAMAFASFTWTWSSIWHWRSLGAYIKSAAALDTQALDLYNHRLSVAQESYELGVLARRSGGEQDDLAVTVLRNLRYHAEMLSIEVGTLLGKLDGLEAAIAGVEHHHTQLMGLVCQDELVQDELAQYKELGRRRELVQDGGKRVNEAQGRESSEAKNQLEALVRDKEEAQDKGARGVVMCTAAKWYHGKIRELQGTLSGRFCADKNGRRPRLGIRRINEALQKCLRKQMTEMTVCLSASARTWWPWQSAHGGEDRCNSAASYLRGDNLVALRRCADTYHSRCLDAAKKGLCGE</sequence>
<dbReference type="VEuPathDB" id="FungiDB:GGTG_04952"/>
<keyword evidence="2" id="KW-0472">Membrane</keyword>
<gene>
    <name evidence="4" type="primary">20345410</name>
    <name evidence="3" type="ORF">GGTG_04952</name>
</gene>
<dbReference type="EMBL" id="GL385396">
    <property type="protein sequence ID" value="EJT79869.1"/>
    <property type="molecule type" value="Genomic_DNA"/>
</dbReference>
<evidence type="ECO:0000313" key="4">
    <source>
        <dbReference type="EnsemblFungi" id="EJT79869"/>
    </source>
</evidence>
<organism evidence="3">
    <name type="scientific">Gaeumannomyces tritici (strain R3-111a-1)</name>
    <name type="common">Wheat and barley take-all root rot fungus</name>
    <name type="synonym">Gaeumannomyces graminis var. tritici</name>
    <dbReference type="NCBI Taxonomy" id="644352"/>
    <lineage>
        <taxon>Eukaryota</taxon>
        <taxon>Fungi</taxon>
        <taxon>Dikarya</taxon>
        <taxon>Ascomycota</taxon>
        <taxon>Pezizomycotina</taxon>
        <taxon>Sordariomycetes</taxon>
        <taxon>Sordariomycetidae</taxon>
        <taxon>Magnaporthales</taxon>
        <taxon>Magnaporthaceae</taxon>
        <taxon>Gaeumannomyces</taxon>
    </lineage>
</organism>
<evidence type="ECO:0000313" key="5">
    <source>
        <dbReference type="Proteomes" id="UP000006039"/>
    </source>
</evidence>
<reference evidence="4" key="4">
    <citation type="journal article" date="2015" name="G3 (Bethesda)">
        <title>Genome sequences of three phytopathogenic species of the Magnaporthaceae family of fungi.</title>
        <authorList>
            <person name="Okagaki L.H."/>
            <person name="Nunes C.C."/>
            <person name="Sailsbery J."/>
            <person name="Clay B."/>
            <person name="Brown D."/>
            <person name="John T."/>
            <person name="Oh Y."/>
            <person name="Young N."/>
            <person name="Fitzgerald M."/>
            <person name="Haas B.J."/>
            <person name="Zeng Q."/>
            <person name="Young S."/>
            <person name="Adiconis X."/>
            <person name="Fan L."/>
            <person name="Levin J.Z."/>
            <person name="Mitchell T.K."/>
            <person name="Okubara P.A."/>
            <person name="Farman M.L."/>
            <person name="Kohn L.M."/>
            <person name="Birren B."/>
            <person name="Ma L.-J."/>
            <person name="Dean R.A."/>
        </authorList>
    </citation>
    <scope>NUCLEOTIDE SEQUENCE</scope>
    <source>
        <strain evidence="4">R3-111a-1</strain>
    </source>
</reference>